<comment type="catalytic activity">
    <reaction evidence="9">
        <text>D-ribose 5-phosphate + ATP = 5-phospho-alpha-D-ribose 1-diphosphate + AMP + H(+)</text>
        <dbReference type="Rhea" id="RHEA:15609"/>
        <dbReference type="ChEBI" id="CHEBI:15378"/>
        <dbReference type="ChEBI" id="CHEBI:30616"/>
        <dbReference type="ChEBI" id="CHEBI:58017"/>
        <dbReference type="ChEBI" id="CHEBI:78346"/>
        <dbReference type="ChEBI" id="CHEBI:456215"/>
        <dbReference type="EC" id="2.7.6.1"/>
    </reaction>
</comment>
<dbReference type="EMBL" id="BARV01007405">
    <property type="protein sequence ID" value="GAI07540.1"/>
    <property type="molecule type" value="Genomic_DNA"/>
</dbReference>
<dbReference type="InterPro" id="IPR029057">
    <property type="entry name" value="PRTase-like"/>
</dbReference>
<sequence>MKDNKSNKRMMLFSGSSYPGLTDKIAEELRINAGKVTRTKFKNGEVYVKFDESVRGADVFIVQTCCEPVNDNIIELLIMIDALKRASAGMINAVIPHYGYARQDKKAEGREPITAKLFANLLSVAGMDRAILVDLHTATIQGFFDVPVDHVTAIPIIAKYFKEKKIKNGVVVSPDVGGVKRASIFAKRLHFPLAILDKRRPAPNMAKIEHVVGDVEGKEVIIFDDMIDTGGTILKAVDMLVRHKAKKVYIGATHPIFSGNAIEELENSKVDEIVVVDT</sequence>
<evidence type="ECO:0000256" key="9">
    <source>
        <dbReference type="ARBA" id="ARBA00049535"/>
    </source>
</evidence>
<dbReference type="PANTHER" id="PTHR10210">
    <property type="entry name" value="RIBOSE-PHOSPHATE DIPHOSPHOKINASE FAMILY MEMBER"/>
    <property type="match status" value="1"/>
</dbReference>
<organism evidence="12">
    <name type="scientific">marine sediment metagenome</name>
    <dbReference type="NCBI Taxonomy" id="412755"/>
    <lineage>
        <taxon>unclassified sequences</taxon>
        <taxon>metagenomes</taxon>
        <taxon>ecological metagenomes</taxon>
    </lineage>
</organism>
<evidence type="ECO:0000259" key="10">
    <source>
        <dbReference type="Pfam" id="PF00156"/>
    </source>
</evidence>
<dbReference type="InterPro" id="IPR005946">
    <property type="entry name" value="Rib-P_diPkinase"/>
</dbReference>
<feature type="non-terminal residue" evidence="12">
    <location>
        <position position="278"/>
    </location>
</feature>
<keyword evidence="2" id="KW-0808">Transferase</keyword>
<dbReference type="GO" id="GO:0005524">
    <property type="term" value="F:ATP binding"/>
    <property type="evidence" value="ECO:0007669"/>
    <property type="project" value="UniProtKB-KW"/>
</dbReference>
<keyword evidence="5" id="KW-0547">Nucleotide-binding</keyword>
<proteinExistence type="predicted"/>
<keyword evidence="4" id="KW-0545">Nucleotide biosynthesis</keyword>
<protein>
    <recommendedName>
        <fullName evidence="1">ribose-phosphate diphosphokinase</fullName>
        <ecNumber evidence="1">2.7.6.1</ecNumber>
    </recommendedName>
</protein>
<evidence type="ECO:0000259" key="11">
    <source>
        <dbReference type="Pfam" id="PF13793"/>
    </source>
</evidence>
<dbReference type="InterPro" id="IPR000836">
    <property type="entry name" value="PRTase_dom"/>
</dbReference>
<evidence type="ECO:0000256" key="1">
    <source>
        <dbReference type="ARBA" id="ARBA00013247"/>
    </source>
</evidence>
<comment type="caution">
    <text evidence="12">The sequence shown here is derived from an EMBL/GenBank/DDBJ whole genome shotgun (WGS) entry which is preliminary data.</text>
</comment>
<gene>
    <name evidence="12" type="ORF">S06H3_15087</name>
</gene>
<dbReference type="SMART" id="SM01400">
    <property type="entry name" value="Pribosyltran_N"/>
    <property type="match status" value="1"/>
</dbReference>
<dbReference type="AlphaFoldDB" id="X1LYQ3"/>
<dbReference type="FunFam" id="3.40.50.2020:FF:000007">
    <property type="entry name" value="Ribose-phosphate pyrophosphokinase"/>
    <property type="match status" value="1"/>
</dbReference>
<keyword evidence="3" id="KW-0479">Metal-binding</keyword>
<dbReference type="GO" id="GO:0006015">
    <property type="term" value="P:5-phosphoribose 1-diphosphate biosynthetic process"/>
    <property type="evidence" value="ECO:0007669"/>
    <property type="project" value="TreeGrafter"/>
</dbReference>
<dbReference type="GO" id="GO:0002189">
    <property type="term" value="C:ribose phosphate diphosphokinase complex"/>
    <property type="evidence" value="ECO:0007669"/>
    <property type="project" value="TreeGrafter"/>
</dbReference>
<dbReference type="NCBIfam" id="TIGR01251">
    <property type="entry name" value="ribP_PPkin"/>
    <property type="match status" value="1"/>
</dbReference>
<evidence type="ECO:0000313" key="12">
    <source>
        <dbReference type="EMBL" id="GAI07540.1"/>
    </source>
</evidence>
<accession>X1LYQ3</accession>
<name>X1LYQ3_9ZZZZ</name>
<keyword evidence="6" id="KW-0418">Kinase</keyword>
<evidence type="ECO:0000256" key="2">
    <source>
        <dbReference type="ARBA" id="ARBA00022679"/>
    </source>
</evidence>
<dbReference type="InterPro" id="IPR029099">
    <property type="entry name" value="Pribosyltran_N"/>
</dbReference>
<dbReference type="NCBIfam" id="NF002320">
    <property type="entry name" value="PRK01259.1"/>
    <property type="match status" value="1"/>
</dbReference>
<feature type="domain" description="Phosphoribosyltransferase" evidence="10">
    <location>
        <begin position="156"/>
        <end position="253"/>
    </location>
</feature>
<evidence type="ECO:0000256" key="3">
    <source>
        <dbReference type="ARBA" id="ARBA00022723"/>
    </source>
</evidence>
<evidence type="ECO:0000256" key="5">
    <source>
        <dbReference type="ARBA" id="ARBA00022741"/>
    </source>
</evidence>
<feature type="domain" description="Ribose-phosphate pyrophosphokinase N-terminal" evidence="11">
    <location>
        <begin position="10"/>
        <end position="126"/>
    </location>
</feature>
<evidence type="ECO:0000256" key="8">
    <source>
        <dbReference type="ARBA" id="ARBA00022842"/>
    </source>
</evidence>
<dbReference type="EC" id="2.7.6.1" evidence="1"/>
<dbReference type="SUPFAM" id="SSF53271">
    <property type="entry name" value="PRTase-like"/>
    <property type="match status" value="1"/>
</dbReference>
<reference evidence="12" key="1">
    <citation type="journal article" date="2014" name="Front. Microbiol.">
        <title>High frequency of phylogenetically diverse reductive dehalogenase-homologous genes in deep subseafloor sedimentary metagenomes.</title>
        <authorList>
            <person name="Kawai M."/>
            <person name="Futagami T."/>
            <person name="Toyoda A."/>
            <person name="Takaki Y."/>
            <person name="Nishi S."/>
            <person name="Hori S."/>
            <person name="Arai W."/>
            <person name="Tsubouchi T."/>
            <person name="Morono Y."/>
            <person name="Uchiyama I."/>
            <person name="Ito T."/>
            <person name="Fujiyama A."/>
            <person name="Inagaki F."/>
            <person name="Takami H."/>
        </authorList>
    </citation>
    <scope>NUCLEOTIDE SEQUENCE</scope>
    <source>
        <strain evidence="12">Expedition CK06-06</strain>
    </source>
</reference>
<dbReference type="Pfam" id="PF00156">
    <property type="entry name" value="Pribosyltran"/>
    <property type="match status" value="1"/>
</dbReference>
<dbReference type="PANTHER" id="PTHR10210:SF41">
    <property type="entry name" value="RIBOSE-PHOSPHATE PYROPHOSPHOKINASE 1, CHLOROPLASTIC"/>
    <property type="match status" value="1"/>
</dbReference>
<dbReference type="CDD" id="cd06223">
    <property type="entry name" value="PRTases_typeI"/>
    <property type="match status" value="1"/>
</dbReference>
<evidence type="ECO:0000256" key="7">
    <source>
        <dbReference type="ARBA" id="ARBA00022840"/>
    </source>
</evidence>
<dbReference type="GO" id="GO:0000287">
    <property type="term" value="F:magnesium ion binding"/>
    <property type="evidence" value="ECO:0007669"/>
    <property type="project" value="InterPro"/>
</dbReference>
<dbReference type="GO" id="GO:0004749">
    <property type="term" value="F:ribose phosphate diphosphokinase activity"/>
    <property type="evidence" value="ECO:0007669"/>
    <property type="project" value="UniProtKB-EC"/>
</dbReference>
<dbReference type="GO" id="GO:0005737">
    <property type="term" value="C:cytoplasm"/>
    <property type="evidence" value="ECO:0007669"/>
    <property type="project" value="TreeGrafter"/>
</dbReference>
<keyword evidence="8" id="KW-0460">Magnesium</keyword>
<keyword evidence="7" id="KW-0067">ATP-binding</keyword>
<evidence type="ECO:0000256" key="6">
    <source>
        <dbReference type="ARBA" id="ARBA00022777"/>
    </source>
</evidence>
<dbReference type="Pfam" id="PF13793">
    <property type="entry name" value="Pribosyltran_N"/>
    <property type="match status" value="1"/>
</dbReference>
<dbReference type="GO" id="GO:0016301">
    <property type="term" value="F:kinase activity"/>
    <property type="evidence" value="ECO:0007669"/>
    <property type="project" value="UniProtKB-KW"/>
</dbReference>
<evidence type="ECO:0000256" key="4">
    <source>
        <dbReference type="ARBA" id="ARBA00022727"/>
    </source>
</evidence>
<dbReference type="Gene3D" id="3.40.50.2020">
    <property type="match status" value="2"/>
</dbReference>
<dbReference type="GO" id="GO:0006164">
    <property type="term" value="P:purine nucleotide biosynthetic process"/>
    <property type="evidence" value="ECO:0007669"/>
    <property type="project" value="TreeGrafter"/>
</dbReference>